<evidence type="ECO:0000256" key="4">
    <source>
        <dbReference type="ARBA" id="ARBA00022475"/>
    </source>
</evidence>
<evidence type="ECO:0000256" key="3">
    <source>
        <dbReference type="ARBA" id="ARBA00022448"/>
    </source>
</evidence>
<evidence type="ECO:0000256" key="8">
    <source>
        <dbReference type="SAM" id="Phobius"/>
    </source>
</evidence>
<evidence type="ECO:0000256" key="2">
    <source>
        <dbReference type="ARBA" id="ARBA00007783"/>
    </source>
</evidence>
<keyword evidence="5 8" id="KW-0812">Transmembrane</keyword>
<organism evidence="10 11">
    <name type="scientific">Actinomyces israelii</name>
    <dbReference type="NCBI Taxonomy" id="1659"/>
    <lineage>
        <taxon>Bacteria</taxon>
        <taxon>Bacillati</taxon>
        <taxon>Actinomycetota</taxon>
        <taxon>Actinomycetes</taxon>
        <taxon>Actinomycetales</taxon>
        <taxon>Actinomycetaceae</taxon>
        <taxon>Actinomyces</taxon>
    </lineage>
</organism>
<keyword evidence="4" id="KW-1003">Cell membrane</keyword>
<dbReference type="InterPro" id="IPR013525">
    <property type="entry name" value="ABC2_TM"/>
</dbReference>
<dbReference type="PANTHER" id="PTHR30413">
    <property type="entry name" value="INNER MEMBRANE TRANSPORT PERMEASE"/>
    <property type="match status" value="1"/>
</dbReference>
<feature type="transmembrane region" description="Helical" evidence="8">
    <location>
        <begin position="186"/>
        <end position="208"/>
    </location>
</feature>
<feature type="transmembrane region" description="Helical" evidence="8">
    <location>
        <begin position="162"/>
        <end position="180"/>
    </location>
</feature>
<dbReference type="PANTHER" id="PTHR30413:SF8">
    <property type="entry name" value="TRANSPORT PERMEASE PROTEIN"/>
    <property type="match status" value="1"/>
</dbReference>
<keyword evidence="7 8" id="KW-0472">Membrane</keyword>
<feature type="transmembrane region" description="Helical" evidence="8">
    <location>
        <begin position="277"/>
        <end position="297"/>
    </location>
</feature>
<keyword evidence="11" id="KW-1185">Reference proteome</keyword>
<feature type="domain" description="ABC-2 type transporter transmembrane" evidence="9">
    <location>
        <begin position="71"/>
        <end position="267"/>
    </location>
</feature>
<dbReference type="Proteomes" id="UP001072034">
    <property type="component" value="Unassembled WGS sequence"/>
</dbReference>
<keyword evidence="3" id="KW-0813">Transport</keyword>
<dbReference type="RefSeq" id="WP_268918263.1">
    <property type="nucleotide sequence ID" value="NZ_JAPTMY010000034.1"/>
</dbReference>
<evidence type="ECO:0000256" key="5">
    <source>
        <dbReference type="ARBA" id="ARBA00022692"/>
    </source>
</evidence>
<reference evidence="10" key="1">
    <citation type="submission" date="2022-10" db="EMBL/GenBank/DDBJ databases">
        <title>Genome sequence of Actinomyces israelii ATCC 10048.</title>
        <authorList>
            <person name="Watt R.M."/>
            <person name="Tong W.M."/>
        </authorList>
    </citation>
    <scope>NUCLEOTIDE SEQUENCE</scope>
    <source>
        <strain evidence="10">ATCC 10048</strain>
    </source>
</reference>
<evidence type="ECO:0000259" key="9">
    <source>
        <dbReference type="Pfam" id="PF01061"/>
    </source>
</evidence>
<evidence type="ECO:0000256" key="1">
    <source>
        <dbReference type="ARBA" id="ARBA00004429"/>
    </source>
</evidence>
<protein>
    <submittedName>
        <fullName evidence="10">ABC transporter permease</fullName>
    </submittedName>
</protein>
<evidence type="ECO:0000256" key="7">
    <source>
        <dbReference type="ARBA" id="ARBA00023136"/>
    </source>
</evidence>
<comment type="similarity">
    <text evidence="2">Belongs to the ABC-2 integral membrane protein family.</text>
</comment>
<evidence type="ECO:0000256" key="6">
    <source>
        <dbReference type="ARBA" id="ARBA00022989"/>
    </source>
</evidence>
<feature type="transmembrane region" description="Helical" evidence="8">
    <location>
        <begin position="78"/>
        <end position="99"/>
    </location>
</feature>
<dbReference type="EMBL" id="JAPTMY010000034">
    <property type="protein sequence ID" value="MCZ0858942.1"/>
    <property type="molecule type" value="Genomic_DNA"/>
</dbReference>
<evidence type="ECO:0000313" key="11">
    <source>
        <dbReference type="Proteomes" id="UP001072034"/>
    </source>
</evidence>
<comment type="subcellular location">
    <subcellularLocation>
        <location evidence="1">Cell inner membrane</location>
        <topology evidence="1">Multi-pass membrane protein</topology>
    </subcellularLocation>
</comment>
<feature type="transmembrane region" description="Helical" evidence="8">
    <location>
        <begin position="220"/>
        <end position="238"/>
    </location>
</feature>
<keyword evidence="6 8" id="KW-1133">Transmembrane helix</keyword>
<gene>
    <name evidence="10" type="ORF">OHJ16_12915</name>
</gene>
<proteinExistence type="inferred from homology"/>
<sequence length="307" mass="35035">MSESPDMTDMAWMDKQSWRDDDAGDSVSVLELAELRPVGKRPSLPAYTRRLWQRRHFIWADARAKALGSQRGTFLGNAWLVARPMLDASVFFVVFGLLLQTSRGIENFIGYLIVGVTLFPPLQRAITGGSQVIVGGRNLIRGFSFPRAALPISYTIRCAIDMLPPLTAILILVIILPPHAYPTWRWVLVLPVFVLQVLLSLGLAFVTSRITTMIPDMRNIWPFLTQFWFYGSGIFFSYDRFIDHPVILRAMDFNPGYLTIAMYRDVILYQTVPDARMWRILIAWAVGLSAIGYVFFWEKEESYGAER</sequence>
<evidence type="ECO:0000313" key="10">
    <source>
        <dbReference type="EMBL" id="MCZ0858942.1"/>
    </source>
</evidence>
<comment type="caution">
    <text evidence="10">The sequence shown here is derived from an EMBL/GenBank/DDBJ whole genome shotgun (WGS) entry which is preliminary data.</text>
</comment>
<dbReference type="Pfam" id="PF01061">
    <property type="entry name" value="ABC2_membrane"/>
    <property type="match status" value="1"/>
</dbReference>
<accession>A0ABT4ICI3</accession>
<name>A0ABT4ICI3_9ACTO</name>